<dbReference type="Proteomes" id="UP000245771">
    <property type="component" value="Unassembled WGS sequence"/>
</dbReference>
<evidence type="ECO:0000313" key="2">
    <source>
        <dbReference type="EMBL" id="PWN36834.1"/>
    </source>
</evidence>
<gene>
    <name evidence="2" type="ORF">FA14DRAFT_152257</name>
</gene>
<dbReference type="AlphaFoldDB" id="A0A316VHV9"/>
<keyword evidence="1" id="KW-0732">Signal</keyword>
<reference evidence="2 3" key="1">
    <citation type="journal article" date="2018" name="Mol. Biol. Evol.">
        <title>Broad Genomic Sampling Reveals a Smut Pathogenic Ancestry of the Fungal Clade Ustilaginomycotina.</title>
        <authorList>
            <person name="Kijpornyongpan T."/>
            <person name="Mondo S.J."/>
            <person name="Barry K."/>
            <person name="Sandor L."/>
            <person name="Lee J."/>
            <person name="Lipzen A."/>
            <person name="Pangilinan J."/>
            <person name="LaButti K."/>
            <person name="Hainaut M."/>
            <person name="Henrissat B."/>
            <person name="Grigoriev I.V."/>
            <person name="Spatafora J.W."/>
            <person name="Aime M.C."/>
        </authorList>
    </citation>
    <scope>NUCLEOTIDE SEQUENCE [LARGE SCALE GENOMIC DNA]</scope>
    <source>
        <strain evidence="2 3">MCA 3882</strain>
    </source>
</reference>
<organism evidence="2 3">
    <name type="scientific">Meira miltonrushii</name>
    <dbReference type="NCBI Taxonomy" id="1280837"/>
    <lineage>
        <taxon>Eukaryota</taxon>
        <taxon>Fungi</taxon>
        <taxon>Dikarya</taxon>
        <taxon>Basidiomycota</taxon>
        <taxon>Ustilaginomycotina</taxon>
        <taxon>Exobasidiomycetes</taxon>
        <taxon>Exobasidiales</taxon>
        <taxon>Brachybasidiaceae</taxon>
        <taxon>Meira</taxon>
    </lineage>
</organism>
<feature type="chain" id="PRO_5016244632" evidence="1">
    <location>
        <begin position="22"/>
        <end position="247"/>
    </location>
</feature>
<accession>A0A316VHV9</accession>
<feature type="signal peptide" evidence="1">
    <location>
        <begin position="1"/>
        <end position="21"/>
    </location>
</feature>
<protein>
    <submittedName>
        <fullName evidence="2">Uncharacterized protein</fullName>
    </submittedName>
</protein>
<evidence type="ECO:0000313" key="3">
    <source>
        <dbReference type="Proteomes" id="UP000245771"/>
    </source>
</evidence>
<dbReference type="RefSeq" id="XP_025357136.1">
    <property type="nucleotide sequence ID" value="XM_025497517.1"/>
</dbReference>
<proteinExistence type="predicted"/>
<dbReference type="InParanoid" id="A0A316VHV9"/>
<sequence>MRNSLVVKLALALASASMASAGIGSSLAGPEAGGGTGDHSDYIYYGADVNGGGRSMLRNDAVIGQAMGWGVKFTFQKFNDQVRTKYNLADPNSFRIPSVAEYDNKADFPQGTSVMLSCYDNDLFNTQHGLNQQCAKDPKCKHDYIVAALWGTIGSMDFRKDGILLNACVLLEIDTGNGCGFPNSPACHPRVVKDLTQETNAGSVSEGSIVTFGPVSSIPQVTSALKDWAAKNNQQVTLPDGSITGKK</sequence>
<dbReference type="OrthoDB" id="10315699at2759"/>
<name>A0A316VHV9_9BASI</name>
<keyword evidence="3" id="KW-1185">Reference proteome</keyword>
<dbReference type="GeneID" id="37019298"/>
<dbReference type="EMBL" id="KZ819602">
    <property type="protein sequence ID" value="PWN36834.1"/>
    <property type="molecule type" value="Genomic_DNA"/>
</dbReference>
<evidence type="ECO:0000256" key="1">
    <source>
        <dbReference type="SAM" id="SignalP"/>
    </source>
</evidence>